<dbReference type="RefSeq" id="WP_273379067.1">
    <property type="nucleotide sequence ID" value="NZ_PIUK01000058.1"/>
</dbReference>
<gene>
    <name evidence="2" type="ORF">CWE10_07710</name>
</gene>
<evidence type="ECO:0000313" key="3">
    <source>
        <dbReference type="Proteomes" id="UP000732377"/>
    </source>
</evidence>
<feature type="chain" id="PRO_5038373139" evidence="1">
    <location>
        <begin position="24"/>
        <end position="195"/>
    </location>
</feature>
<dbReference type="EMBL" id="PIUK01000058">
    <property type="protein sequence ID" value="MBY6276091.1"/>
    <property type="molecule type" value="Genomic_DNA"/>
</dbReference>
<sequence length="195" mass="20617">MKMRKLHLLLATAATIAAFGVGGATLALLTDQAGPSSHEFVAGTLRLDGRRGGGDTVPGPMFYLGGDQGLNPTGEWAPGDTQVRWFEIQNVGTLAARMTKISATMSEGADTTLAEQLFVRVTDEYGLEVAAGRLSDFLDEEGEPFRGPAIELEPGDILTLTFEVSLPLGTTNAFQGLTAESVTFSVSAEQVRNNP</sequence>
<proteinExistence type="predicted"/>
<feature type="signal peptide" evidence="1">
    <location>
        <begin position="1"/>
        <end position="23"/>
    </location>
</feature>
<name>A0A953I327_SYMTR</name>
<accession>A0A953I327</accession>
<evidence type="ECO:0000313" key="2">
    <source>
        <dbReference type="EMBL" id="MBY6276091.1"/>
    </source>
</evidence>
<dbReference type="Proteomes" id="UP000732377">
    <property type="component" value="Unassembled WGS sequence"/>
</dbReference>
<comment type="caution">
    <text evidence="2">The sequence shown here is derived from an EMBL/GenBank/DDBJ whole genome shotgun (WGS) entry which is preliminary data.</text>
</comment>
<keyword evidence="1" id="KW-0732">Signal</keyword>
<dbReference type="AlphaFoldDB" id="A0A953I327"/>
<reference evidence="2" key="1">
    <citation type="submission" date="2017-11" db="EMBL/GenBank/DDBJ databases">
        <title>Three new genomes from thermophilic consortium.</title>
        <authorList>
            <person name="Quaggio R."/>
            <person name="Amgarten D."/>
            <person name="Setubal J.C."/>
        </authorList>
    </citation>
    <scope>NUCLEOTIDE SEQUENCE</scope>
    <source>
        <strain evidence="2">ZCTH01-B2</strain>
    </source>
</reference>
<evidence type="ECO:0000256" key="1">
    <source>
        <dbReference type="SAM" id="SignalP"/>
    </source>
</evidence>
<organism evidence="2 3">
    <name type="scientific">Symbiobacterium thermophilum</name>
    <dbReference type="NCBI Taxonomy" id="2734"/>
    <lineage>
        <taxon>Bacteria</taxon>
        <taxon>Bacillati</taxon>
        <taxon>Bacillota</taxon>
        <taxon>Clostridia</taxon>
        <taxon>Eubacteriales</taxon>
        <taxon>Symbiobacteriaceae</taxon>
        <taxon>Symbiobacterium</taxon>
    </lineage>
</organism>
<protein>
    <submittedName>
        <fullName evidence="2">Uncharacterized protein</fullName>
    </submittedName>
</protein>